<dbReference type="AlphaFoldDB" id="A0A2S7DEL2"/>
<dbReference type="EMBL" id="MDEH01000006">
    <property type="protein sequence ID" value="PPU72246.1"/>
    <property type="molecule type" value="Genomic_DNA"/>
</dbReference>
<evidence type="ECO:0008006" key="3">
    <source>
        <dbReference type="Google" id="ProtNLM"/>
    </source>
</evidence>
<evidence type="ECO:0000313" key="2">
    <source>
        <dbReference type="Proteomes" id="UP000239865"/>
    </source>
</evidence>
<protein>
    <recommendedName>
        <fullName evidence="3">DUF1833 domain-containing protein</fullName>
    </recommendedName>
</protein>
<organism evidence="1 2">
    <name type="scientific">Xanthomonas melonis</name>
    <dbReference type="NCBI Taxonomy" id="56456"/>
    <lineage>
        <taxon>Bacteria</taxon>
        <taxon>Pseudomonadati</taxon>
        <taxon>Pseudomonadota</taxon>
        <taxon>Gammaproteobacteria</taxon>
        <taxon>Lysobacterales</taxon>
        <taxon>Lysobacteraceae</taxon>
        <taxon>Xanthomonas</taxon>
    </lineage>
</organism>
<dbReference type="OrthoDB" id="6041058at2"/>
<comment type="caution">
    <text evidence="1">The sequence shown here is derived from an EMBL/GenBank/DDBJ whole genome shotgun (WGS) entry which is preliminary data.</text>
</comment>
<dbReference type="RefSeq" id="WP_104587505.1">
    <property type="nucleotide sequence ID" value="NZ_JAJGQH010000008.1"/>
</dbReference>
<proteinExistence type="predicted"/>
<sequence>MSTFLERRQRVTDDNTTAPLELLEMTAPSFGAVLRIANDTRDWVSNGNTYIGYPFRFTPPADSAGETPRAQLEVDNVGRGITDDLERVQPNEMVMCRYLITDRAQPNVIARRFYLPLIQVRAAGPIITAQIGVDFFMRQQAVKLRANPFTLPGIF</sequence>
<name>A0A2S7DEL2_9XANT</name>
<reference evidence="1 2" key="1">
    <citation type="submission" date="2016-08" db="EMBL/GenBank/DDBJ databases">
        <authorList>
            <person name="Seilhamer J.J."/>
        </authorList>
    </citation>
    <scope>NUCLEOTIDE SEQUENCE [LARGE SCALE GENOMIC DNA]</scope>
    <source>
        <strain evidence="1 2">CFBP4644</strain>
    </source>
</reference>
<accession>A0A2S7DEL2</accession>
<gene>
    <name evidence="1" type="ORF">XmelCFBP4644_12250</name>
</gene>
<dbReference type="Proteomes" id="UP000239865">
    <property type="component" value="Unassembled WGS sequence"/>
</dbReference>
<evidence type="ECO:0000313" key="1">
    <source>
        <dbReference type="EMBL" id="PPU72246.1"/>
    </source>
</evidence>
<dbReference type="InterPro" id="IPR014974">
    <property type="entry name" value="DUF1833"/>
</dbReference>
<dbReference type="Pfam" id="PF08875">
    <property type="entry name" value="DUF1833"/>
    <property type="match status" value="1"/>
</dbReference>